<dbReference type="RefSeq" id="XP_009836872.1">
    <property type="nucleotide sequence ID" value="XM_009838570.1"/>
</dbReference>
<organism evidence="6">
    <name type="scientific">Aphanomyces astaci</name>
    <name type="common">Crayfish plague agent</name>
    <dbReference type="NCBI Taxonomy" id="112090"/>
    <lineage>
        <taxon>Eukaryota</taxon>
        <taxon>Sar</taxon>
        <taxon>Stramenopiles</taxon>
        <taxon>Oomycota</taxon>
        <taxon>Saprolegniomycetes</taxon>
        <taxon>Saprolegniales</taxon>
        <taxon>Verrucalvaceae</taxon>
        <taxon>Aphanomyces</taxon>
    </lineage>
</organism>
<evidence type="ECO:0000256" key="3">
    <source>
        <dbReference type="ARBA" id="ARBA00004603"/>
    </source>
</evidence>
<dbReference type="OrthoDB" id="61523at2759"/>
<dbReference type="GO" id="GO:0006886">
    <property type="term" value="P:intracellular protein transport"/>
    <property type="evidence" value="ECO:0007669"/>
    <property type="project" value="TreeGrafter"/>
</dbReference>
<comment type="subcellular location">
    <subcellularLocation>
        <location evidence="2">Cytoplasmic vesicle</location>
    </subcellularLocation>
    <subcellularLocation>
        <location evidence="1">Early endosome</location>
    </subcellularLocation>
    <subcellularLocation>
        <location evidence="3">Late endosome</location>
    </subcellularLocation>
</comment>
<accession>W4G2D5</accession>
<dbReference type="VEuPathDB" id="FungiDB:H257_11586"/>
<sequence>MTEAAAVQKLLLSHVGLGPRLPHRHLFTLPSFSSLESKQALLAHACLSQCSAVVEDVLLFLSQTLSEPLFLRELRLPQHQFAVDHWANYLRQQQRLHASSYAALQDYPLVAFFRGVGRYTDMTTEILQLLLAQSDVARVQEWAREADTLLDSSHQPAWLRDQVGQYIQLQLWIRDTEAKDAAIAPPEQTLSGWADQRQIGSQGLKWGKRHVQLTATYIAIQKHEPDKVERSVNPFLDKRQECISLAADMQVQCRHHASSTHATSLDRPYCIELVRPSSCDTLSTPTVIVLLLDMWSERAQNEWLAAIQANIARLTLDPIWRTFPRNGLAPRTTTVAHLWHYMALYHTSLDHHRFSDTFAVDPTRIFYQHLRVSGLKQQWDALAELTTRRLGKVKMLFSSRAGPPQSAIGFGPIVDICVDCNAPPEVLQTYVALYEKQPHKGWRARRRWG</sequence>
<dbReference type="GeneID" id="20813582"/>
<dbReference type="GO" id="GO:0005770">
    <property type="term" value="C:late endosome"/>
    <property type="evidence" value="ECO:0007669"/>
    <property type="project" value="UniProtKB-SubCell"/>
</dbReference>
<dbReference type="PANTHER" id="PTHR13364">
    <property type="entry name" value="DEFECTIVE SPERMATOGENESIS PROTEIN 39"/>
    <property type="match status" value="1"/>
</dbReference>
<gene>
    <name evidence="6" type="ORF">H257_11586</name>
</gene>
<evidence type="ECO:0000256" key="2">
    <source>
        <dbReference type="ARBA" id="ARBA00004541"/>
    </source>
</evidence>
<dbReference type="Gene3D" id="2.30.29.30">
    <property type="entry name" value="Pleckstrin-homology domain (PH domain)/Phosphotyrosine-binding domain (PTB)"/>
    <property type="match status" value="1"/>
</dbReference>
<keyword evidence="4" id="KW-0967">Endosome</keyword>
<name>W4G2D5_APHAT</name>
<dbReference type="SUPFAM" id="SSF50729">
    <property type="entry name" value="PH domain-like"/>
    <property type="match status" value="1"/>
</dbReference>
<evidence type="ECO:0000313" key="6">
    <source>
        <dbReference type="EMBL" id="ETV73446.1"/>
    </source>
</evidence>
<proteinExistence type="predicted"/>
<evidence type="ECO:0008006" key="7">
    <source>
        <dbReference type="Google" id="ProtNLM"/>
    </source>
</evidence>
<dbReference type="PANTHER" id="PTHR13364:SF6">
    <property type="entry name" value="SPERMATOGENESIS-DEFECTIVE PROTEIN 39 HOMOLOG"/>
    <property type="match status" value="1"/>
</dbReference>
<dbReference type="EMBL" id="KI913148">
    <property type="protein sequence ID" value="ETV73446.1"/>
    <property type="molecule type" value="Genomic_DNA"/>
</dbReference>
<evidence type="ECO:0000256" key="1">
    <source>
        <dbReference type="ARBA" id="ARBA00004412"/>
    </source>
</evidence>
<evidence type="ECO:0000256" key="4">
    <source>
        <dbReference type="ARBA" id="ARBA00022753"/>
    </source>
</evidence>
<keyword evidence="5" id="KW-0968">Cytoplasmic vesicle</keyword>
<dbReference type="GO" id="GO:0005769">
    <property type="term" value="C:early endosome"/>
    <property type="evidence" value="ECO:0007669"/>
    <property type="project" value="UniProtKB-SubCell"/>
</dbReference>
<reference evidence="6" key="1">
    <citation type="submission" date="2013-12" db="EMBL/GenBank/DDBJ databases">
        <title>The Genome Sequence of Aphanomyces astaci APO3.</title>
        <authorList>
            <consortium name="The Broad Institute Genomics Platform"/>
            <person name="Russ C."/>
            <person name="Tyler B."/>
            <person name="van West P."/>
            <person name="Dieguez-Uribeondo J."/>
            <person name="Young S.K."/>
            <person name="Zeng Q."/>
            <person name="Gargeya S."/>
            <person name="Fitzgerald M."/>
            <person name="Abouelleil A."/>
            <person name="Alvarado L."/>
            <person name="Chapman S.B."/>
            <person name="Gainer-Dewar J."/>
            <person name="Goldberg J."/>
            <person name="Griggs A."/>
            <person name="Gujja S."/>
            <person name="Hansen M."/>
            <person name="Howarth C."/>
            <person name="Imamovic A."/>
            <person name="Ireland A."/>
            <person name="Larimer J."/>
            <person name="McCowan C."/>
            <person name="Murphy C."/>
            <person name="Pearson M."/>
            <person name="Poon T.W."/>
            <person name="Priest M."/>
            <person name="Roberts A."/>
            <person name="Saif S."/>
            <person name="Shea T."/>
            <person name="Sykes S."/>
            <person name="Wortman J."/>
            <person name="Nusbaum C."/>
            <person name="Birren B."/>
        </authorList>
    </citation>
    <scope>NUCLEOTIDE SEQUENCE [LARGE SCALE GENOMIC DNA]</scope>
    <source>
        <strain evidence="6">APO3</strain>
    </source>
</reference>
<dbReference type="InterPro" id="IPR040057">
    <property type="entry name" value="Spe-39"/>
</dbReference>
<evidence type="ECO:0000256" key="5">
    <source>
        <dbReference type="ARBA" id="ARBA00023329"/>
    </source>
</evidence>
<protein>
    <recommendedName>
        <fullName evidence="7">PH domain-containing protein</fullName>
    </recommendedName>
</protein>
<dbReference type="InterPro" id="IPR011993">
    <property type="entry name" value="PH-like_dom_sf"/>
</dbReference>
<dbReference type="GO" id="GO:0007034">
    <property type="term" value="P:vacuolar transport"/>
    <property type="evidence" value="ECO:0007669"/>
    <property type="project" value="TreeGrafter"/>
</dbReference>
<dbReference type="AlphaFoldDB" id="W4G2D5"/>